<dbReference type="Gene3D" id="3.90.25.10">
    <property type="entry name" value="UDP-galactose 4-epimerase, domain 1"/>
    <property type="match status" value="1"/>
</dbReference>
<evidence type="ECO:0000259" key="1">
    <source>
        <dbReference type="Pfam" id="PF05368"/>
    </source>
</evidence>
<dbReference type="SUPFAM" id="SSF51735">
    <property type="entry name" value="NAD(P)-binding Rossmann-fold domains"/>
    <property type="match status" value="1"/>
</dbReference>
<dbReference type="OrthoDB" id="112777at2"/>
<dbReference type="PANTHER" id="PTHR43162">
    <property type="match status" value="1"/>
</dbReference>
<reference evidence="2 3" key="1">
    <citation type="submission" date="2017-01" db="EMBL/GenBank/DDBJ databases">
        <title>A new Hymenobacter.</title>
        <authorList>
            <person name="Liang Y."/>
            <person name="Feng F."/>
        </authorList>
    </citation>
    <scope>NUCLEOTIDE SEQUENCE [LARGE SCALE GENOMIC DNA]</scope>
    <source>
        <strain evidence="2">MIMBbqt21</strain>
    </source>
</reference>
<sequence length="292" mass="30594">MFAILGITGQVGGATARALLAAGQSVRAVVRNPAKAAAWQAQAAEVAVVNLHDAATLQAAFTGVDGVFVATPPLLEVADPIAENRRMLVALTAALQAAAVPKVVYLSSVGAQHDHGLGAISKLYDMEQAFQQLPMPTASIRAAWFMENVKGLISQAQQTGQVPSLLFPTDRPIPMVATEDIGQLAARMLLESWTGPRVAELAGPCLYSPDDVTACLSYLLGRPLQTVVVPPADHVATYLSWRATPAAALLMTDMVAGFNRGWIAFAGTGAEQHTGATLLEDALRQYVAAATT</sequence>
<protein>
    <recommendedName>
        <fullName evidence="1">NmrA-like domain-containing protein</fullName>
    </recommendedName>
</protein>
<comment type="caution">
    <text evidence="2">The sequence shown here is derived from an EMBL/GenBank/DDBJ whole genome shotgun (WGS) entry which is preliminary data.</text>
</comment>
<dbReference type="RefSeq" id="WP_086596417.1">
    <property type="nucleotide sequence ID" value="NZ_MTSE01000018.1"/>
</dbReference>
<dbReference type="InterPro" id="IPR051604">
    <property type="entry name" value="Ergot_Alk_Oxidoreductase"/>
</dbReference>
<dbReference type="PANTHER" id="PTHR43162:SF1">
    <property type="entry name" value="PRESTALK A DIFFERENTIATION PROTEIN A"/>
    <property type="match status" value="1"/>
</dbReference>
<evidence type="ECO:0000313" key="2">
    <source>
        <dbReference type="EMBL" id="OUJ71139.1"/>
    </source>
</evidence>
<dbReference type="InterPro" id="IPR036291">
    <property type="entry name" value="NAD(P)-bd_dom_sf"/>
</dbReference>
<accession>A0A243W7U5</accession>
<dbReference type="AlphaFoldDB" id="A0A243W7U5"/>
<dbReference type="Gene3D" id="3.40.50.720">
    <property type="entry name" value="NAD(P)-binding Rossmann-like Domain"/>
    <property type="match status" value="1"/>
</dbReference>
<feature type="domain" description="NmrA-like" evidence="1">
    <location>
        <begin position="3"/>
        <end position="233"/>
    </location>
</feature>
<dbReference type="Pfam" id="PF05368">
    <property type="entry name" value="NmrA"/>
    <property type="match status" value="1"/>
</dbReference>
<name>A0A243W7U5_9BACT</name>
<dbReference type="Proteomes" id="UP000194873">
    <property type="component" value="Unassembled WGS sequence"/>
</dbReference>
<organism evidence="2 3">
    <name type="scientific">Hymenobacter crusticola</name>
    <dbReference type="NCBI Taxonomy" id="1770526"/>
    <lineage>
        <taxon>Bacteria</taxon>
        <taxon>Pseudomonadati</taxon>
        <taxon>Bacteroidota</taxon>
        <taxon>Cytophagia</taxon>
        <taxon>Cytophagales</taxon>
        <taxon>Hymenobacteraceae</taxon>
        <taxon>Hymenobacter</taxon>
    </lineage>
</organism>
<gene>
    <name evidence="2" type="ORF">BXP70_22755</name>
</gene>
<dbReference type="InterPro" id="IPR008030">
    <property type="entry name" value="NmrA-like"/>
</dbReference>
<dbReference type="EMBL" id="MTSE01000018">
    <property type="protein sequence ID" value="OUJ71139.1"/>
    <property type="molecule type" value="Genomic_DNA"/>
</dbReference>
<proteinExistence type="predicted"/>
<evidence type="ECO:0000313" key="3">
    <source>
        <dbReference type="Proteomes" id="UP000194873"/>
    </source>
</evidence>
<keyword evidence="3" id="KW-1185">Reference proteome</keyword>